<keyword evidence="5" id="KW-1185">Reference proteome</keyword>
<evidence type="ECO:0000313" key="4">
    <source>
        <dbReference type="EMBL" id="SGY97861.1"/>
    </source>
</evidence>
<feature type="compositionally biased region" description="Low complexity" evidence="3">
    <location>
        <begin position="1052"/>
        <end position="1072"/>
    </location>
</feature>
<feature type="compositionally biased region" description="Acidic residues" evidence="3">
    <location>
        <begin position="1866"/>
        <end position="1879"/>
    </location>
</feature>
<dbReference type="InterPro" id="IPR021133">
    <property type="entry name" value="HEAT_type_2"/>
</dbReference>
<dbReference type="PANTHER" id="PTHR10648">
    <property type="entry name" value="SERINE/THREONINE-PROTEIN PHOSPHATASE PP2A 65 KDA REGULATORY SUBUNIT"/>
    <property type="match status" value="1"/>
</dbReference>
<evidence type="ECO:0000256" key="2">
    <source>
        <dbReference type="PROSITE-ProRule" id="PRU00103"/>
    </source>
</evidence>
<feature type="compositionally biased region" description="Pro residues" evidence="3">
    <location>
        <begin position="631"/>
        <end position="641"/>
    </location>
</feature>
<feature type="region of interest" description="Disordered" evidence="3">
    <location>
        <begin position="214"/>
        <end position="291"/>
    </location>
</feature>
<dbReference type="PANTHER" id="PTHR10648:SF1">
    <property type="entry name" value="SERINE_THREONINE-PROTEIN PHOSPHATASE 4 REGULATORY SUBUNIT 1"/>
    <property type="match status" value="1"/>
</dbReference>
<dbReference type="STRING" id="796604.A0A2X0MG28"/>
<feature type="region of interest" description="Disordered" evidence="3">
    <location>
        <begin position="689"/>
        <end position="721"/>
    </location>
</feature>
<feature type="compositionally biased region" description="Low complexity" evidence="3">
    <location>
        <begin position="576"/>
        <end position="596"/>
    </location>
</feature>
<feature type="repeat" description="HEAT" evidence="2">
    <location>
        <begin position="1529"/>
        <end position="1565"/>
    </location>
</feature>
<protein>
    <submittedName>
        <fullName evidence="4">BQ5605_C035g11429 protein</fullName>
    </submittedName>
</protein>
<feature type="region of interest" description="Disordered" evidence="3">
    <location>
        <begin position="749"/>
        <end position="822"/>
    </location>
</feature>
<feature type="compositionally biased region" description="Acidic residues" evidence="3">
    <location>
        <begin position="794"/>
        <end position="805"/>
    </location>
</feature>
<dbReference type="PROSITE" id="PS50077">
    <property type="entry name" value="HEAT_REPEAT"/>
    <property type="match status" value="3"/>
</dbReference>
<gene>
    <name evidence="4" type="primary">BQ5605_C035g11429</name>
    <name evidence="4" type="ORF">BQ5605_C035G11429</name>
</gene>
<dbReference type="SUPFAM" id="SSF48371">
    <property type="entry name" value="ARM repeat"/>
    <property type="match status" value="1"/>
</dbReference>
<evidence type="ECO:0000256" key="1">
    <source>
        <dbReference type="ARBA" id="ARBA00022737"/>
    </source>
</evidence>
<feature type="compositionally biased region" description="Polar residues" evidence="3">
    <location>
        <begin position="1034"/>
        <end position="1049"/>
    </location>
</feature>
<reference evidence="4 5" key="1">
    <citation type="submission" date="2016-11" db="EMBL/GenBank/DDBJ databases">
        <authorList>
            <person name="Jaros S."/>
            <person name="Januszkiewicz K."/>
            <person name="Wedrychowicz H."/>
        </authorList>
    </citation>
    <scope>NUCLEOTIDE SEQUENCE [LARGE SCALE GENOMIC DNA]</scope>
</reference>
<dbReference type="Gene3D" id="1.25.10.10">
    <property type="entry name" value="Leucine-rich Repeat Variant"/>
    <property type="match status" value="1"/>
</dbReference>
<keyword evidence="1" id="KW-0677">Repeat</keyword>
<dbReference type="InterPro" id="IPR051023">
    <property type="entry name" value="PP2A_Regulatory_Subunit_A"/>
</dbReference>
<dbReference type="GO" id="GO:0019888">
    <property type="term" value="F:protein phosphatase regulator activity"/>
    <property type="evidence" value="ECO:0007669"/>
    <property type="project" value="TreeGrafter"/>
</dbReference>
<dbReference type="GO" id="GO:0005737">
    <property type="term" value="C:cytoplasm"/>
    <property type="evidence" value="ECO:0007669"/>
    <property type="project" value="TreeGrafter"/>
</dbReference>
<feature type="compositionally biased region" description="Low complexity" evidence="3">
    <location>
        <begin position="1203"/>
        <end position="1215"/>
    </location>
</feature>
<feature type="compositionally biased region" description="Polar residues" evidence="3">
    <location>
        <begin position="214"/>
        <end position="235"/>
    </location>
</feature>
<feature type="compositionally biased region" description="Polar residues" evidence="3">
    <location>
        <begin position="1260"/>
        <end position="1281"/>
    </location>
</feature>
<evidence type="ECO:0000256" key="3">
    <source>
        <dbReference type="SAM" id="MobiDB-lite"/>
    </source>
</evidence>
<dbReference type="Proteomes" id="UP000249464">
    <property type="component" value="Unassembled WGS sequence"/>
</dbReference>
<feature type="region of interest" description="Disordered" evidence="3">
    <location>
        <begin position="563"/>
        <end position="659"/>
    </location>
</feature>
<feature type="compositionally biased region" description="Acidic residues" evidence="3">
    <location>
        <begin position="1824"/>
        <end position="1834"/>
    </location>
</feature>
<proteinExistence type="predicted"/>
<feature type="region of interest" description="Disordered" evidence="3">
    <location>
        <begin position="1188"/>
        <end position="1283"/>
    </location>
</feature>
<feature type="repeat" description="HEAT" evidence="2">
    <location>
        <begin position="1321"/>
        <end position="1359"/>
    </location>
</feature>
<feature type="repeat" description="HEAT" evidence="2">
    <location>
        <begin position="1360"/>
        <end position="1398"/>
    </location>
</feature>
<feature type="region of interest" description="Disordered" evidence="3">
    <location>
        <begin position="1008"/>
        <end position="1079"/>
    </location>
</feature>
<dbReference type="InterPro" id="IPR016024">
    <property type="entry name" value="ARM-type_fold"/>
</dbReference>
<feature type="region of interest" description="Disordered" evidence="3">
    <location>
        <begin position="515"/>
        <end position="537"/>
    </location>
</feature>
<feature type="compositionally biased region" description="Polar residues" evidence="3">
    <location>
        <begin position="120"/>
        <end position="135"/>
    </location>
</feature>
<organism evidence="4 5">
    <name type="scientific">Microbotryum silenes-dioicae</name>
    <dbReference type="NCBI Taxonomy" id="796604"/>
    <lineage>
        <taxon>Eukaryota</taxon>
        <taxon>Fungi</taxon>
        <taxon>Dikarya</taxon>
        <taxon>Basidiomycota</taxon>
        <taxon>Pucciniomycotina</taxon>
        <taxon>Microbotryomycetes</taxon>
        <taxon>Microbotryales</taxon>
        <taxon>Microbotryaceae</taxon>
        <taxon>Microbotryum</taxon>
    </lineage>
</organism>
<feature type="compositionally biased region" description="Low complexity" evidence="3">
    <location>
        <begin position="603"/>
        <end position="617"/>
    </location>
</feature>
<name>A0A2X0MG28_9BASI</name>
<feature type="compositionally biased region" description="Polar residues" evidence="3">
    <location>
        <begin position="274"/>
        <end position="291"/>
    </location>
</feature>
<feature type="compositionally biased region" description="Pro residues" evidence="3">
    <location>
        <begin position="238"/>
        <end position="253"/>
    </location>
</feature>
<feature type="region of interest" description="Disordered" evidence="3">
    <location>
        <begin position="109"/>
        <end position="174"/>
    </location>
</feature>
<accession>A0A2X0MG28</accession>
<feature type="region of interest" description="Disordered" evidence="3">
    <location>
        <begin position="26"/>
        <end position="96"/>
    </location>
</feature>
<feature type="compositionally biased region" description="Low complexity" evidence="3">
    <location>
        <begin position="62"/>
        <end position="77"/>
    </location>
</feature>
<feature type="region of interest" description="Disordered" evidence="3">
    <location>
        <begin position="1791"/>
        <end position="1887"/>
    </location>
</feature>
<feature type="compositionally biased region" description="Low complexity" evidence="3">
    <location>
        <begin position="142"/>
        <end position="159"/>
    </location>
</feature>
<evidence type="ECO:0000313" key="5">
    <source>
        <dbReference type="Proteomes" id="UP000249464"/>
    </source>
</evidence>
<dbReference type="InterPro" id="IPR011989">
    <property type="entry name" value="ARM-like"/>
</dbReference>
<dbReference type="EMBL" id="FQNC01000064">
    <property type="protein sequence ID" value="SGY97861.1"/>
    <property type="molecule type" value="Genomic_DNA"/>
</dbReference>
<feature type="region of interest" description="Disordered" evidence="3">
    <location>
        <begin position="1137"/>
        <end position="1156"/>
    </location>
</feature>
<sequence>MVSPAPVASTSTSTSSVYANESLDQISSLPAHAQQNHESRLSTSLPTPTPTIPASVVRGRPRSSSISNGSPSPSLGSTIPLPSLFNDPASPTTSPWAFKAAATTSISVIGPSPTARRTESSFSAPSTPITSNGLSPLQFGHSNSNSNSNSNSSSGSSSGSGWGHRPSLSVPGIVSPLPVPAGGVARGGRHRRTQSVSPLGFPVLSAYEVTGFAPSTSPTANSPFQTRSISTSPALNFSPPPSHPAMPPHPGSPLMPSQGRESPSRGFGRRESPSRGSSTTASPRAIATSSNAAVARLTMPRAEISPIRHNHGSFAHDDLVSTSPNGSSLFASMQASALLSGTAAPSSGNHHAFSHAALLSGVRSHAIPHVDPPAFSADVRETPFTFVTDLSSPPFGPTSPNPYQPVPSISDLPPRATELDLEHVLRNVEGDAMGLGMEDDDTAEPTRPVVLNPPGRLGAISPPLLPLPAIPGEPMPVARPRAGSFSRDLAVSPASPASRFLETRPSALVGHCDERVTPEEQHRRSPPPESPLFLSRSPPIIPISASSLTSALHGLPPHSAAAVGSVFDSDPPTRLTTTTTVGFDVTSPAGTPAALSPLPPPSVSASTSLDSTLVSDDLPPPPSPHHQTIALPPPQVAPAPLPSHLGGPLLQGQHAPRRKVRGSKLGLVASADHIPKRHSPLVVDAVATNSEESPPTAEAIGHSGEDDGEEDGQEKEEVKPASLVVQTTERRDVAETNRVAPERMAKIAMSDDDSRSFSPLGQPQHLEDASSETAYQTLEQHLARTPSPPKSCWDLDEPEEDEFDEGFASSSPPREGVAPGLDLGGGIDNAGDLALARMGRQERALAGPEMNIPLSNGVGALGFMDVDQFQQQQQRIQYELGVAAGHGISALEGGHDSQEVCAIDEETLSALERIFVCAKSDATEERIRVSNHLPEWLLGVDICEAAEYVLPLLIGLATDPADYVKEAFAMQLDRVMWHFFSQCPLIELDPSHEGGLHRSHAPIQANGTEAVAGGSPVPSRYPSVHQHHQHQHSESTMPNGERSPTSTHFGLSDDSAASSTPPPTSKTSPSNTEVADSPRISSATFTSLLGALLTDQSSGVAKGAESALVRFLCRLKGKQIPFESPVSSPLLSNVPLPYVEEDSTPTPADGTTPGYQLTPEARRLLEDEIVTGIVLGLARLDEDEQLVQQQAQTQAQEEESERSSTPASASSQTRQTDSSPQLCSSPEEDAYDDGWLTSDSGPFADSPLDPPAPDLGWGLPTSTTNGAASTPSEPKYSTFSPDPNFCVDDDETTIGKVVSMSLVAAIASTDCLDPHTLTVQILPEVEKLNRDGVYYVRREAAQALGSLARTLPLEVVEARVLPMYSVFAHDDNFDVRRAACLVLPAICKRLPSDLRRRLAVNHMKQFSCDSSRIVRSGALEVCGEMTYLFYEDPSGVPDEILSVFLGQTISTCDARTSATDAALAPQTSEDEDEFTPLANPLDSPPAAVADLPPTWNSAASARDPDRPVMCAFNFPAIVLTLGCEKWPSLRPYHFELCQHKTAKVRQSLASSLHEVAKIIGPAQADVALLEPFTWYLTDHDQIQSALLDNLTSLLFAFGSDAGRSALAALVEAWDKITVWRRRETIAKYLGRLGAHYMLVGSSDEVLLLLAKAFGDEVAAVREQAVYAVPYLIQATIVDEEARAKMWAFLSVFYEDASYRNRVVYTSCVLASIRVGVPREVFEEHFLPSLVQLAQDRVINVRIAVGRVASELCQNERFYAELSSRTPLSGLLRALFHCTDRDVRDPIVRFYVPDGDSRSSTPESMMVDRSVGVQSRLRNHHGEVDDPSSDMEEDDRPLPTATRSNPSSHGVHFERDLGSDDSVISGEGDDDEIMDFDEDGAANGPDALWTRDMVDDSFVEVHRGTN</sequence>